<evidence type="ECO:0000313" key="2">
    <source>
        <dbReference type="EMBL" id="MBV4534503.1"/>
    </source>
</evidence>
<protein>
    <submittedName>
        <fullName evidence="1">Type II toxin-antitoxin system ChpB family toxin</fullName>
    </submittedName>
</protein>
<name>A0A923JV30_9PSED</name>
<accession>A0A923JV30</accession>
<gene>
    <name evidence="2" type="ORF">HU737_000755</name>
    <name evidence="1" type="ORF">HU737_07930</name>
</gene>
<dbReference type="Pfam" id="PF02452">
    <property type="entry name" value="PemK_toxin"/>
    <property type="match status" value="1"/>
</dbReference>
<reference evidence="1" key="2">
    <citation type="submission" date="2020-07" db="EMBL/GenBank/DDBJ databases">
        <authorList>
            <person name="Lood C."/>
            <person name="Girard L."/>
        </authorList>
    </citation>
    <scope>NUCLEOTIDE SEQUENCE</scope>
    <source>
        <strain evidence="1">SWRI10</strain>
    </source>
</reference>
<dbReference type="AlphaFoldDB" id="A0A923JV30"/>
<dbReference type="GO" id="GO:0004521">
    <property type="term" value="F:RNA endonuclease activity"/>
    <property type="evidence" value="ECO:0007669"/>
    <property type="project" value="TreeGrafter"/>
</dbReference>
<dbReference type="EMBL" id="JABWRE020000001">
    <property type="protein sequence ID" value="MBV4534503.1"/>
    <property type="molecule type" value="Genomic_DNA"/>
</dbReference>
<dbReference type="EMBL" id="JABWRE010000004">
    <property type="protein sequence ID" value="MBC3440604.1"/>
    <property type="molecule type" value="Genomic_DNA"/>
</dbReference>
<sequence>MECHAASGERSVRRGKFARGDIVRINLDPTVGREQQGAARPALILTPGAFNTSGLAVIVPITQGGQYARHAGFAVTLSGAGTQTQGVVLCNQLRVVDLEARSAKRIETVPEAIIEEALARVQTLFDYS</sequence>
<dbReference type="PANTHER" id="PTHR33988">
    <property type="entry name" value="ENDORIBONUCLEASE MAZF-RELATED"/>
    <property type="match status" value="1"/>
</dbReference>
<dbReference type="GO" id="GO:0006402">
    <property type="term" value="P:mRNA catabolic process"/>
    <property type="evidence" value="ECO:0007669"/>
    <property type="project" value="TreeGrafter"/>
</dbReference>
<dbReference type="SUPFAM" id="SSF50118">
    <property type="entry name" value="Cell growth inhibitor/plasmid maintenance toxic component"/>
    <property type="match status" value="1"/>
</dbReference>
<organism evidence="1">
    <name type="scientific">Pseudomonas urmiensis</name>
    <dbReference type="NCBI Taxonomy" id="2745493"/>
    <lineage>
        <taxon>Bacteria</taxon>
        <taxon>Pseudomonadati</taxon>
        <taxon>Pseudomonadota</taxon>
        <taxon>Gammaproteobacteria</taxon>
        <taxon>Pseudomonadales</taxon>
        <taxon>Pseudomonadaceae</taxon>
        <taxon>Pseudomonas</taxon>
    </lineage>
</organism>
<comment type="caution">
    <text evidence="1">The sequence shown here is derived from an EMBL/GenBank/DDBJ whole genome shotgun (WGS) entry which is preliminary data.</text>
</comment>
<dbReference type="InterPro" id="IPR003477">
    <property type="entry name" value="PemK-like"/>
</dbReference>
<proteinExistence type="predicted"/>
<dbReference type="GO" id="GO:0016075">
    <property type="term" value="P:rRNA catabolic process"/>
    <property type="evidence" value="ECO:0007669"/>
    <property type="project" value="TreeGrafter"/>
</dbReference>
<reference evidence="2" key="3">
    <citation type="submission" date="2021-06" db="EMBL/GenBank/DDBJ databases">
        <title>Updating the genus Pseudomonas: Description of 43 new species and partition of the Pseudomonas putida group.</title>
        <authorList>
            <person name="Girard L."/>
            <person name="Lood C."/>
            <person name="Vandamme P."/>
            <person name="Rokni-Zadeh H."/>
            <person name="Van Noort V."/>
            <person name="Hofte M."/>
            <person name="Lavigne R."/>
            <person name="De Mot R."/>
        </authorList>
    </citation>
    <scope>NUCLEOTIDE SEQUENCE</scope>
    <source>
        <strain evidence="2">SWRI10</strain>
    </source>
</reference>
<dbReference type="Gene3D" id="2.30.30.110">
    <property type="match status" value="1"/>
</dbReference>
<dbReference type="Proteomes" id="UP000599879">
    <property type="component" value="Unassembled WGS sequence"/>
</dbReference>
<dbReference type="InterPro" id="IPR011067">
    <property type="entry name" value="Plasmid_toxin/cell-grow_inhib"/>
</dbReference>
<dbReference type="PANTHER" id="PTHR33988:SF3">
    <property type="entry name" value="ENDORIBONUCLEASE TOXIN CHPB-RELATED"/>
    <property type="match status" value="1"/>
</dbReference>
<dbReference type="GO" id="GO:0003677">
    <property type="term" value="F:DNA binding"/>
    <property type="evidence" value="ECO:0007669"/>
    <property type="project" value="InterPro"/>
</dbReference>
<dbReference type="NCBIfam" id="NF007320">
    <property type="entry name" value="PRK09812.1"/>
    <property type="match status" value="1"/>
</dbReference>
<reference evidence="1" key="1">
    <citation type="journal article" date="2020" name="Microorganisms">
        <title>Reliable Identification of Environmental Pseudomonas Isolates Using the rpoD Gene.</title>
        <authorList>
            <consortium name="The Broad Institute Genome Sequencing Platform"/>
            <person name="Girard L."/>
            <person name="Lood C."/>
            <person name="Rokni-Zadeh H."/>
            <person name="van Noort V."/>
            <person name="Lavigne R."/>
            <person name="De Mot R."/>
        </authorList>
    </citation>
    <scope>NUCLEOTIDE SEQUENCE</scope>
    <source>
        <strain evidence="1">SWRI10</strain>
    </source>
</reference>
<evidence type="ECO:0000313" key="1">
    <source>
        <dbReference type="EMBL" id="MBC3440604.1"/>
    </source>
</evidence>